<dbReference type="InterPro" id="IPR010770">
    <property type="entry name" value="Ecd"/>
</dbReference>
<dbReference type="PANTHER" id="PTHR13060:SF0">
    <property type="entry name" value="PROTEIN ECDYSONELESS HOMOLOG"/>
    <property type="match status" value="1"/>
</dbReference>
<dbReference type="Proteomes" id="UP000095038">
    <property type="component" value="Unassembled WGS sequence"/>
</dbReference>
<sequence>MFELVRPSPEVPWTLPSETLNHTFPFETSSLCCTLFYINPYLPDAENRSILETIHQNLFTYLKSWLYYYPWYDSSVKVFLVTDFKSNTSSSTFHSYNYIYIELIFDDYLIDEWLLTYLLFEFSKIDSDNYNKNDMFINFFDSDGVFLLIEAADHIPIWLEPSNSFNRIWLNNGNLKIIPNDFNPDKNLTLNQSLYYLNNFIFKLNLSNDFNNKIITKLNNYQVYALQNIISFTVRIQKDLFHFLLTYNNYFQKKNPINETDLKLITHNNINNHEFLNLFNLVSKSFVFFIKEKLPTNTVSKNFSNNFRKENLVPVNLKTSALTYNMLQYYINSKAASSDSQNYIDDDKDIDLQYKMGNALLSGLDNIISNQLYPELNKFIDKNKFDFQDYNLSNSQIINFNNFIDSDPLQSKLIDSKIITEKVLSNPDVSTNDDILDNSNETENINQKNVFNKLNDFFDDTGAGLDGVEVRSSNSISSSSSSFSDYDKRSKTEVEKAREYLGSEKVDIDEDDFFEYFLTNALQIPMKDLDAYRSLTGSSSLKNNDTTKLKKQKKELNIQDYNDESDYKSDSSSDHYYDYDSNTGVEGDKNGVFNLKESDLTSQFSALKNLLSSIRLDGGVSGPTSTLFNNLDLSKDDLNEKQQ</sequence>
<dbReference type="Pfam" id="PF07093">
    <property type="entry name" value="SGT1"/>
    <property type="match status" value="1"/>
</dbReference>
<reference evidence="3" key="1">
    <citation type="submission" date="2016-05" db="EMBL/GenBank/DDBJ databases">
        <title>Comparative genomics of biotechnologically important yeasts.</title>
        <authorList>
            <consortium name="DOE Joint Genome Institute"/>
            <person name="Riley R."/>
            <person name="Haridas S."/>
            <person name="Wolfe K.H."/>
            <person name="Lopes M.R."/>
            <person name="Hittinger C.T."/>
            <person name="Goker M."/>
            <person name="Salamov A."/>
            <person name="Wisecaver J."/>
            <person name="Long T.M."/>
            <person name="Aerts A.L."/>
            <person name="Barry K."/>
            <person name="Choi C."/>
            <person name="Clum A."/>
            <person name="Coughlan A.Y."/>
            <person name="Deshpande S."/>
            <person name="Douglass A.P."/>
            <person name="Hanson S.J."/>
            <person name="Klenk H.-P."/>
            <person name="Labutti K."/>
            <person name="Lapidus A."/>
            <person name="Lindquist E."/>
            <person name="Lipzen A."/>
            <person name="Meier-Kolthoff J.P."/>
            <person name="Ohm R.A."/>
            <person name="Otillar R.P."/>
            <person name="Pangilinan J."/>
            <person name="Peng Y."/>
            <person name="Rokas A."/>
            <person name="Rosa C.A."/>
            <person name="Scheuner C."/>
            <person name="Sibirny A.A."/>
            <person name="Slot J.C."/>
            <person name="Stielow J.B."/>
            <person name="Sun H."/>
            <person name="Kurtzman C.P."/>
            <person name="Blackwell M."/>
            <person name="Grigoriev I.V."/>
            <person name="Jeffries T.W."/>
        </authorList>
    </citation>
    <scope>NUCLEOTIDE SEQUENCE [LARGE SCALE GENOMIC DNA]</scope>
    <source>
        <strain evidence="3">DSM 1968</strain>
    </source>
</reference>
<evidence type="ECO:0008006" key="4">
    <source>
        <dbReference type="Google" id="ProtNLM"/>
    </source>
</evidence>
<dbReference type="AlphaFoldDB" id="A0A1D2VIS7"/>
<proteinExistence type="predicted"/>
<evidence type="ECO:0000313" key="3">
    <source>
        <dbReference type="Proteomes" id="UP000095038"/>
    </source>
</evidence>
<evidence type="ECO:0000256" key="1">
    <source>
        <dbReference type="SAM" id="MobiDB-lite"/>
    </source>
</evidence>
<feature type="region of interest" description="Disordered" evidence="1">
    <location>
        <begin position="543"/>
        <end position="575"/>
    </location>
</feature>
<dbReference type="PANTHER" id="PTHR13060">
    <property type="entry name" value="SGT1 PROTEIN HSGT1 SUPPRESSOR OF GCR2"/>
    <property type="match status" value="1"/>
</dbReference>
<dbReference type="GeneID" id="30966742"/>
<organism evidence="2 3">
    <name type="scientific">Ascoidea rubescens DSM 1968</name>
    <dbReference type="NCBI Taxonomy" id="1344418"/>
    <lineage>
        <taxon>Eukaryota</taxon>
        <taxon>Fungi</taxon>
        <taxon>Dikarya</taxon>
        <taxon>Ascomycota</taxon>
        <taxon>Saccharomycotina</taxon>
        <taxon>Saccharomycetes</taxon>
        <taxon>Ascoideaceae</taxon>
        <taxon>Ascoidea</taxon>
    </lineage>
</organism>
<dbReference type="InParanoid" id="A0A1D2VIS7"/>
<gene>
    <name evidence="2" type="ORF">ASCRUDRAFT_75535</name>
</gene>
<evidence type="ECO:0000313" key="2">
    <source>
        <dbReference type="EMBL" id="ODV61539.1"/>
    </source>
</evidence>
<dbReference type="RefSeq" id="XP_020047846.1">
    <property type="nucleotide sequence ID" value="XM_020193106.1"/>
</dbReference>
<dbReference type="OrthoDB" id="27237at2759"/>
<protein>
    <recommendedName>
        <fullName evidence="4">SGT1-domain-containing protein</fullName>
    </recommendedName>
</protein>
<dbReference type="GO" id="GO:0005634">
    <property type="term" value="C:nucleus"/>
    <property type="evidence" value="ECO:0007669"/>
    <property type="project" value="TreeGrafter"/>
</dbReference>
<keyword evidence="3" id="KW-1185">Reference proteome</keyword>
<dbReference type="EMBL" id="KV454479">
    <property type="protein sequence ID" value="ODV61539.1"/>
    <property type="molecule type" value="Genomic_DNA"/>
</dbReference>
<dbReference type="STRING" id="1344418.A0A1D2VIS7"/>
<name>A0A1D2VIS7_9ASCO</name>
<feature type="compositionally biased region" description="Basic and acidic residues" evidence="1">
    <location>
        <begin position="565"/>
        <end position="575"/>
    </location>
</feature>
<accession>A0A1D2VIS7</accession>